<gene>
    <name evidence="2" type="ORF">ACFPGP_11195</name>
</gene>
<accession>A0ABW0BJ07</accession>
<feature type="region of interest" description="Disordered" evidence="1">
    <location>
        <begin position="1"/>
        <end position="27"/>
    </location>
</feature>
<evidence type="ECO:0000313" key="3">
    <source>
        <dbReference type="Proteomes" id="UP001596087"/>
    </source>
</evidence>
<sequence>MSSHREAPEISKDPVADGTDTYAFVSPDEPDTVTLIANDIPRRRMRTTVGPGFLPDADVPGPTVPPLLCGPR</sequence>
<dbReference type="RefSeq" id="WP_378590077.1">
    <property type="nucleotide sequence ID" value="NZ_JBHSKD010000009.1"/>
</dbReference>
<dbReference type="InterPro" id="IPR025566">
    <property type="entry name" value="DUF4331"/>
</dbReference>
<protein>
    <submittedName>
        <fullName evidence="2">DUF4331 family protein</fullName>
    </submittedName>
</protein>
<feature type="region of interest" description="Disordered" evidence="1">
    <location>
        <begin position="49"/>
        <end position="72"/>
    </location>
</feature>
<comment type="caution">
    <text evidence="2">The sequence shown here is derived from an EMBL/GenBank/DDBJ whole genome shotgun (WGS) entry which is preliminary data.</text>
</comment>
<evidence type="ECO:0000313" key="2">
    <source>
        <dbReference type="EMBL" id="MFC5177241.1"/>
    </source>
</evidence>
<keyword evidence="3" id="KW-1185">Reference proteome</keyword>
<feature type="compositionally biased region" description="Basic and acidic residues" evidence="1">
    <location>
        <begin position="1"/>
        <end position="15"/>
    </location>
</feature>
<reference evidence="3" key="1">
    <citation type="journal article" date="2019" name="Int. J. Syst. Evol. Microbiol.">
        <title>The Global Catalogue of Microorganisms (GCM) 10K type strain sequencing project: providing services to taxonomists for standard genome sequencing and annotation.</title>
        <authorList>
            <consortium name="The Broad Institute Genomics Platform"/>
            <consortium name="The Broad Institute Genome Sequencing Center for Infectious Disease"/>
            <person name="Wu L."/>
            <person name="Ma J."/>
        </authorList>
    </citation>
    <scope>NUCLEOTIDE SEQUENCE [LARGE SCALE GENOMIC DNA]</scope>
    <source>
        <strain evidence="3">DFY41</strain>
    </source>
</reference>
<organism evidence="2 3">
    <name type="scientific">Nocardioides taihuensis</name>
    <dbReference type="NCBI Taxonomy" id="1835606"/>
    <lineage>
        <taxon>Bacteria</taxon>
        <taxon>Bacillati</taxon>
        <taxon>Actinomycetota</taxon>
        <taxon>Actinomycetes</taxon>
        <taxon>Propionibacteriales</taxon>
        <taxon>Nocardioidaceae</taxon>
        <taxon>Nocardioides</taxon>
    </lineage>
</organism>
<proteinExistence type="predicted"/>
<dbReference type="Proteomes" id="UP001596087">
    <property type="component" value="Unassembled WGS sequence"/>
</dbReference>
<dbReference type="Pfam" id="PF14224">
    <property type="entry name" value="DUF4331"/>
    <property type="match status" value="1"/>
</dbReference>
<name>A0ABW0BJ07_9ACTN</name>
<evidence type="ECO:0000256" key="1">
    <source>
        <dbReference type="SAM" id="MobiDB-lite"/>
    </source>
</evidence>
<dbReference type="EMBL" id="JBHSKD010000009">
    <property type="protein sequence ID" value="MFC5177241.1"/>
    <property type="molecule type" value="Genomic_DNA"/>
</dbReference>